<organism evidence="2 3">
    <name type="scientific">Micromonospora harpali</name>
    <dbReference type="NCBI Taxonomy" id="1490225"/>
    <lineage>
        <taxon>Bacteria</taxon>
        <taxon>Bacillati</taxon>
        <taxon>Actinomycetota</taxon>
        <taxon>Actinomycetes</taxon>
        <taxon>Micromonosporales</taxon>
        <taxon>Micromonosporaceae</taxon>
        <taxon>Micromonospora</taxon>
    </lineage>
</organism>
<dbReference type="CDD" id="cd07043">
    <property type="entry name" value="STAS_anti-anti-sigma_factors"/>
    <property type="match status" value="1"/>
</dbReference>
<dbReference type="Pfam" id="PF13466">
    <property type="entry name" value="STAS_2"/>
    <property type="match status" value="1"/>
</dbReference>
<gene>
    <name evidence="2" type="ORF">ACFPZ4_24210</name>
</gene>
<evidence type="ECO:0000259" key="1">
    <source>
        <dbReference type="PROSITE" id="PS50801"/>
    </source>
</evidence>
<evidence type="ECO:0000313" key="2">
    <source>
        <dbReference type="EMBL" id="MFC5944565.1"/>
    </source>
</evidence>
<accession>A0ABW1HUY0</accession>
<reference evidence="3" key="1">
    <citation type="journal article" date="2019" name="Int. J. Syst. Evol. Microbiol.">
        <title>The Global Catalogue of Microorganisms (GCM) 10K type strain sequencing project: providing services to taxonomists for standard genome sequencing and annotation.</title>
        <authorList>
            <consortium name="The Broad Institute Genomics Platform"/>
            <consortium name="The Broad Institute Genome Sequencing Center for Infectious Disease"/>
            <person name="Wu L."/>
            <person name="Ma J."/>
        </authorList>
    </citation>
    <scope>NUCLEOTIDE SEQUENCE [LARGE SCALE GENOMIC DNA]</scope>
    <source>
        <strain evidence="3">CGMCC 4.7173</strain>
    </source>
</reference>
<dbReference type="SUPFAM" id="SSF52091">
    <property type="entry name" value="SpoIIaa-like"/>
    <property type="match status" value="1"/>
</dbReference>
<protein>
    <submittedName>
        <fullName evidence="2">STAS domain-containing protein</fullName>
    </submittedName>
</protein>
<dbReference type="Proteomes" id="UP001596207">
    <property type="component" value="Unassembled WGS sequence"/>
</dbReference>
<sequence length="117" mass="12061">MPAPLLTIEVSRPAPGRARLRLAGELDYDTAPELVEAADRLRRDGCTELEIDLGAITLCDSSGLSALVVIHRNGTGPIRLTGTSDQLQQLLDRTGLAEVLATGHGSSAAADAASGTG</sequence>
<proteinExistence type="predicted"/>
<dbReference type="InterPro" id="IPR058548">
    <property type="entry name" value="MlaB-like_STAS"/>
</dbReference>
<dbReference type="InterPro" id="IPR002645">
    <property type="entry name" value="STAS_dom"/>
</dbReference>
<feature type="domain" description="STAS" evidence="1">
    <location>
        <begin position="15"/>
        <end position="116"/>
    </location>
</feature>
<dbReference type="PROSITE" id="PS50801">
    <property type="entry name" value="STAS"/>
    <property type="match status" value="1"/>
</dbReference>
<dbReference type="InterPro" id="IPR036513">
    <property type="entry name" value="STAS_dom_sf"/>
</dbReference>
<comment type="caution">
    <text evidence="2">The sequence shown here is derived from an EMBL/GenBank/DDBJ whole genome shotgun (WGS) entry which is preliminary data.</text>
</comment>
<dbReference type="Gene3D" id="3.30.750.24">
    <property type="entry name" value="STAS domain"/>
    <property type="match status" value="1"/>
</dbReference>
<dbReference type="RefSeq" id="WP_353901700.1">
    <property type="nucleotide sequence ID" value="NZ_CP158970.1"/>
</dbReference>
<name>A0ABW1HUY0_9ACTN</name>
<dbReference type="EMBL" id="JBHSQQ010000200">
    <property type="protein sequence ID" value="MFC5944565.1"/>
    <property type="molecule type" value="Genomic_DNA"/>
</dbReference>
<keyword evidence="3" id="KW-1185">Reference proteome</keyword>
<evidence type="ECO:0000313" key="3">
    <source>
        <dbReference type="Proteomes" id="UP001596207"/>
    </source>
</evidence>